<comment type="caution">
    <text evidence="6">The sequence shown here is derived from an EMBL/GenBank/DDBJ whole genome shotgun (WGS) entry which is preliminary data.</text>
</comment>
<accession>A0A8H7Y585</accession>
<dbReference type="AlphaFoldDB" id="A0A8H7Y585"/>
<keyword evidence="1" id="KW-0479">Metal-binding</keyword>
<feature type="domain" description="MYND-type" evidence="5">
    <location>
        <begin position="425"/>
        <end position="470"/>
    </location>
</feature>
<reference evidence="6" key="1">
    <citation type="submission" date="2021-02" db="EMBL/GenBank/DDBJ databases">
        <title>Psilocybe cubensis genome.</title>
        <authorList>
            <person name="Mckernan K.J."/>
            <person name="Crawford S."/>
            <person name="Trippe A."/>
            <person name="Kane L.T."/>
            <person name="Mclaughlin S."/>
        </authorList>
    </citation>
    <scope>NUCLEOTIDE SEQUENCE [LARGE SCALE GENOMIC DNA]</scope>
    <source>
        <strain evidence="6">MGC-MH-2018</strain>
    </source>
</reference>
<dbReference type="SUPFAM" id="SSF144232">
    <property type="entry name" value="HIT/MYND zinc finger-like"/>
    <property type="match status" value="1"/>
</dbReference>
<keyword evidence="3" id="KW-0862">Zinc</keyword>
<dbReference type="EMBL" id="JAFIQS010000002">
    <property type="protein sequence ID" value="KAG5173077.1"/>
    <property type="molecule type" value="Genomic_DNA"/>
</dbReference>
<sequence>MSKELVESFNALPRRAKIPSKRTSNEWHFDVRYIQIEPNPSHVVYFLQPHSQLTHMERLPIGLATNQDGLDFFPETAKDSAPVLAKGILHAFVNNISKNDMHPNTSEPYAPWKLSTNDRSLATAVGNELKRLGVLPEALCNIVFCGDTHIRLAQEAFDRDFQRLKVARGLQGIVAAAIRTPECIGFSNYQVPPALRPVSSAAAALDAELTDEIRHMNHILQYIQVWQKGLPSEGGEYDSSKFGDVVYSEMEIIKARLEEKPESVINAAADRGDADAALDYGIRLTVGLGCKANRKRSREYLIKAAYSPNASPMVQQMAHAILIQWYMENVDGSIRSRYLFAASHHCNIAARLCTTLSPAQSPASPAILWFMSKTFHMMADRYPELYYWYKDAVRAFEAREKEVQQAREKMVKKRLKHTTRYRCAAPNCDIEADTGSKLSRCSGPCDEDKKPYYCSKECQREDWKNHKPFCRPGAECSIIDNGTKLDITSTAPINKSEDGALQVPITIPNGETVMLSSSSMDAKMLKEIQDLSLKRNIRHR</sequence>
<gene>
    <name evidence="6" type="ORF">JR316_002582</name>
</gene>
<name>A0A8H7Y585_PSICU</name>
<dbReference type="InterPro" id="IPR002893">
    <property type="entry name" value="Znf_MYND"/>
</dbReference>
<evidence type="ECO:0000256" key="4">
    <source>
        <dbReference type="PROSITE-ProRule" id="PRU00134"/>
    </source>
</evidence>
<proteinExistence type="predicted"/>
<dbReference type="GO" id="GO:0008270">
    <property type="term" value="F:zinc ion binding"/>
    <property type="evidence" value="ECO:0007669"/>
    <property type="project" value="UniProtKB-KW"/>
</dbReference>
<keyword evidence="2 4" id="KW-0863">Zinc-finger</keyword>
<dbReference type="OrthoDB" id="432970at2759"/>
<evidence type="ECO:0000256" key="3">
    <source>
        <dbReference type="ARBA" id="ARBA00022833"/>
    </source>
</evidence>
<dbReference type="Gene3D" id="6.10.140.2220">
    <property type="match status" value="1"/>
</dbReference>
<evidence type="ECO:0000259" key="5">
    <source>
        <dbReference type="PROSITE" id="PS50865"/>
    </source>
</evidence>
<dbReference type="PROSITE" id="PS50865">
    <property type="entry name" value="ZF_MYND_2"/>
    <property type="match status" value="1"/>
</dbReference>
<protein>
    <recommendedName>
        <fullName evidence="5">MYND-type domain-containing protein</fullName>
    </recommendedName>
</protein>
<evidence type="ECO:0000313" key="6">
    <source>
        <dbReference type="EMBL" id="KAG5173077.1"/>
    </source>
</evidence>
<dbReference type="Pfam" id="PF01753">
    <property type="entry name" value="zf-MYND"/>
    <property type="match status" value="1"/>
</dbReference>
<evidence type="ECO:0000256" key="2">
    <source>
        <dbReference type="ARBA" id="ARBA00022771"/>
    </source>
</evidence>
<evidence type="ECO:0000256" key="1">
    <source>
        <dbReference type="ARBA" id="ARBA00022723"/>
    </source>
</evidence>
<organism evidence="6">
    <name type="scientific">Psilocybe cubensis</name>
    <name type="common">Psychedelic mushroom</name>
    <name type="synonym">Stropharia cubensis</name>
    <dbReference type="NCBI Taxonomy" id="181762"/>
    <lineage>
        <taxon>Eukaryota</taxon>
        <taxon>Fungi</taxon>
        <taxon>Dikarya</taxon>
        <taxon>Basidiomycota</taxon>
        <taxon>Agaricomycotina</taxon>
        <taxon>Agaricomycetes</taxon>
        <taxon>Agaricomycetidae</taxon>
        <taxon>Agaricales</taxon>
        <taxon>Agaricineae</taxon>
        <taxon>Strophariaceae</taxon>
        <taxon>Psilocybe</taxon>
    </lineage>
</organism>